<dbReference type="AlphaFoldDB" id="A0A2A4CNZ7"/>
<dbReference type="InterPro" id="IPR043128">
    <property type="entry name" value="Rev_trsase/Diguanyl_cyclase"/>
</dbReference>
<dbReference type="OrthoDB" id="9814202at2"/>
<evidence type="ECO:0000256" key="1">
    <source>
        <dbReference type="SAM" id="Phobius"/>
    </source>
</evidence>
<feature type="domain" description="GGDEF" evidence="3">
    <location>
        <begin position="97"/>
        <end position="233"/>
    </location>
</feature>
<evidence type="ECO:0000259" key="3">
    <source>
        <dbReference type="PROSITE" id="PS50887"/>
    </source>
</evidence>
<dbReference type="SUPFAM" id="SSF55073">
    <property type="entry name" value="Nucleotide cyclase"/>
    <property type="match status" value="1"/>
</dbReference>
<keyword evidence="5" id="KW-1185">Reference proteome</keyword>
<evidence type="ECO:0000313" key="5">
    <source>
        <dbReference type="Proteomes" id="UP000243507"/>
    </source>
</evidence>
<dbReference type="Pfam" id="PF00563">
    <property type="entry name" value="EAL"/>
    <property type="match status" value="1"/>
</dbReference>
<dbReference type="SMART" id="SM00267">
    <property type="entry name" value="GGDEF"/>
    <property type="match status" value="1"/>
</dbReference>
<dbReference type="InterPro" id="IPR050706">
    <property type="entry name" value="Cyclic-di-GMP_PDE-like"/>
</dbReference>
<evidence type="ECO:0000259" key="2">
    <source>
        <dbReference type="PROSITE" id="PS50883"/>
    </source>
</evidence>
<name>A0A2A4CNZ7_9RHOB</name>
<dbReference type="RefSeq" id="WP_096433995.1">
    <property type="nucleotide sequence ID" value="NZ_NTJD01000008.1"/>
</dbReference>
<keyword evidence="1" id="KW-0472">Membrane</keyword>
<evidence type="ECO:0000313" key="4">
    <source>
        <dbReference type="EMBL" id="PCD76008.1"/>
    </source>
</evidence>
<keyword evidence="1" id="KW-0812">Transmembrane</keyword>
<dbReference type="Gene3D" id="3.30.70.270">
    <property type="match status" value="1"/>
</dbReference>
<dbReference type="PANTHER" id="PTHR33121:SF70">
    <property type="entry name" value="SIGNALING PROTEIN YKOW"/>
    <property type="match status" value="1"/>
</dbReference>
<dbReference type="GO" id="GO:0071111">
    <property type="term" value="F:cyclic-guanylate-specific phosphodiesterase activity"/>
    <property type="evidence" value="ECO:0007669"/>
    <property type="project" value="InterPro"/>
</dbReference>
<dbReference type="InterPro" id="IPR035919">
    <property type="entry name" value="EAL_sf"/>
</dbReference>
<dbReference type="EMBL" id="NTJD01000008">
    <property type="protein sequence ID" value="PCD76008.1"/>
    <property type="molecule type" value="Genomic_DNA"/>
</dbReference>
<dbReference type="Gene3D" id="3.20.20.450">
    <property type="entry name" value="EAL domain"/>
    <property type="match status" value="1"/>
</dbReference>
<feature type="transmembrane region" description="Helical" evidence="1">
    <location>
        <begin position="21"/>
        <end position="53"/>
    </location>
</feature>
<dbReference type="InterPro" id="IPR029787">
    <property type="entry name" value="Nucleotide_cyclase"/>
</dbReference>
<dbReference type="PROSITE" id="PS50883">
    <property type="entry name" value="EAL"/>
    <property type="match status" value="1"/>
</dbReference>
<dbReference type="Proteomes" id="UP000243507">
    <property type="component" value="Unassembled WGS sequence"/>
</dbReference>
<dbReference type="PROSITE" id="PS50887">
    <property type="entry name" value="GGDEF"/>
    <property type="match status" value="1"/>
</dbReference>
<dbReference type="InterPro" id="IPR000160">
    <property type="entry name" value="GGDEF_dom"/>
</dbReference>
<comment type="caution">
    <text evidence="4">The sequence shown here is derived from an EMBL/GenBank/DDBJ whole genome shotgun (WGS) entry which is preliminary data.</text>
</comment>
<keyword evidence="1" id="KW-1133">Transmembrane helix</keyword>
<proteinExistence type="predicted"/>
<dbReference type="SUPFAM" id="SSF141868">
    <property type="entry name" value="EAL domain-like"/>
    <property type="match status" value="1"/>
</dbReference>
<gene>
    <name evidence="4" type="ORF">CLN94_10985</name>
</gene>
<reference evidence="4 5" key="1">
    <citation type="submission" date="2017-09" db="EMBL/GenBank/DDBJ databases">
        <title>A multilocus sequence analysis scheme for characterization of bacteria in the genus Thioclava.</title>
        <authorList>
            <person name="Liu Y."/>
            <person name="Shao Z."/>
        </authorList>
    </citation>
    <scope>NUCLEOTIDE SEQUENCE [LARGE SCALE GENOMIC DNA]</scope>
    <source>
        <strain evidence="4 5">CAU 1312</strain>
    </source>
</reference>
<dbReference type="Pfam" id="PF00990">
    <property type="entry name" value="GGDEF"/>
    <property type="match status" value="1"/>
</dbReference>
<feature type="domain" description="EAL" evidence="2">
    <location>
        <begin position="242"/>
        <end position="497"/>
    </location>
</feature>
<dbReference type="SMART" id="SM00052">
    <property type="entry name" value="EAL"/>
    <property type="match status" value="1"/>
</dbReference>
<protein>
    <recommendedName>
        <fullName evidence="6">Diguanylate cyclase</fullName>
    </recommendedName>
</protein>
<dbReference type="InterPro" id="IPR001633">
    <property type="entry name" value="EAL_dom"/>
</dbReference>
<sequence>MASFGGEKGVRSGPVLMRREMVMFLPAIALAGLWFGLGAMSLVTATAIAVGWMTRPIAVPQPEALEALRNSASGKGGRADALRTMEALVEKAQFNDQLTACLIAGLDTPDELPRQLAPDEIEQLMTRCAERLAGTVRDVDFVLQIGPGRFAVLLDPTRHLNLESLIQLSTRLQGALETPFSIARQMVTLSAHVGFCQMARAPEISGAGLLRGAEDAAEEALRNGPSAIRAYSREVETSTKARGALAAEVAAALEAGQVKAFFEPQLSTDTGLISGLDLHPVWPHPGRAPLPETELLQAISAARLTARYWEVMLYQCFQALTAWEKAGEALGPVSIRLGPEILRDPRLIEHLEWEMDRFQIDPTALCLVLPEAAFGKLDHDVVARNLRSIANIGCKIELASAATGPSSIAVIRRCGASRLRIERDLVSHVDRDAEQQRLVAACITLAESLGIETLADGARSIGEYAMLSQLGCRHVQGPAISAPMAVSEVIDWARKHREKLEATPQLIHRGSS</sequence>
<accession>A0A2A4CNZ7</accession>
<evidence type="ECO:0008006" key="6">
    <source>
        <dbReference type="Google" id="ProtNLM"/>
    </source>
</evidence>
<organism evidence="4 5">
    <name type="scientific">Pseudothioclava arenosa</name>
    <dbReference type="NCBI Taxonomy" id="1795308"/>
    <lineage>
        <taxon>Bacteria</taxon>
        <taxon>Pseudomonadati</taxon>
        <taxon>Pseudomonadota</taxon>
        <taxon>Alphaproteobacteria</taxon>
        <taxon>Rhodobacterales</taxon>
        <taxon>Paracoccaceae</taxon>
        <taxon>Pseudothioclava</taxon>
    </lineage>
</organism>
<dbReference type="CDD" id="cd01948">
    <property type="entry name" value="EAL"/>
    <property type="match status" value="1"/>
</dbReference>
<dbReference type="PANTHER" id="PTHR33121">
    <property type="entry name" value="CYCLIC DI-GMP PHOSPHODIESTERASE PDEF"/>
    <property type="match status" value="1"/>
</dbReference>